<keyword evidence="2 6" id="KW-0227">DNA damage</keyword>
<keyword evidence="8" id="KW-0547">Nucleotide-binding</keyword>
<keyword evidence="3 6" id="KW-0238">DNA-binding</keyword>
<dbReference type="HAMAP" id="MF_00031">
    <property type="entry name" value="DNA_HJ_migration_RuvA"/>
    <property type="match status" value="1"/>
</dbReference>
<dbReference type="InterPro" id="IPR013849">
    <property type="entry name" value="DNA_helicase_Holl-junc_RuvA_I"/>
</dbReference>
<dbReference type="InterPro" id="IPR000085">
    <property type="entry name" value="RuvA"/>
</dbReference>
<keyword evidence="8" id="KW-0347">Helicase</keyword>
<comment type="similarity">
    <text evidence="6">Belongs to the RuvA family.</text>
</comment>
<comment type="caution">
    <text evidence="6">Lacks conserved residue(s) required for the propagation of feature annotation.</text>
</comment>
<comment type="domain">
    <text evidence="6">Has three domains with a flexible linker between the domains II and III and assumes an 'L' shape. Domain III is highly mobile and contacts RuvB.</text>
</comment>
<feature type="domain" description="Helix-hairpin-helix DNA-binding motif class 1" evidence="7">
    <location>
        <begin position="108"/>
        <end position="127"/>
    </location>
</feature>
<dbReference type="Gene3D" id="2.40.50.140">
    <property type="entry name" value="Nucleic acid-binding proteins"/>
    <property type="match status" value="1"/>
</dbReference>
<dbReference type="InterPro" id="IPR012340">
    <property type="entry name" value="NA-bd_OB-fold"/>
</dbReference>
<feature type="domain" description="Helix-hairpin-helix DNA-binding motif class 1" evidence="7">
    <location>
        <begin position="73"/>
        <end position="92"/>
    </location>
</feature>
<dbReference type="GO" id="GO:0009378">
    <property type="term" value="F:four-way junction helicase activity"/>
    <property type="evidence" value="ECO:0007669"/>
    <property type="project" value="InterPro"/>
</dbReference>
<dbReference type="SUPFAM" id="SSF50249">
    <property type="entry name" value="Nucleic acid-binding proteins"/>
    <property type="match status" value="1"/>
</dbReference>
<evidence type="ECO:0000256" key="6">
    <source>
        <dbReference type="HAMAP-Rule" id="MF_00031"/>
    </source>
</evidence>
<keyword evidence="1 6" id="KW-0963">Cytoplasm</keyword>
<evidence type="ECO:0000256" key="5">
    <source>
        <dbReference type="ARBA" id="ARBA00023204"/>
    </source>
</evidence>
<dbReference type="Pfam" id="PF14520">
    <property type="entry name" value="HHH_5"/>
    <property type="match status" value="1"/>
</dbReference>
<protein>
    <recommendedName>
        <fullName evidence="6">Holliday junction branch migration complex subunit RuvA</fullName>
    </recommendedName>
</protein>
<sequence length="201" mass="21225">MIARLVGTIAQLGADRLILMTSSGVGYELHIPSALGATLAPGSEVELPVHLLVREDALTLYGFRDEAQKESFLLLLKVSGVGARIALATLDTCDSATLAQAISQGDTATIQRIPGVGRKLAEKIVLELKDKIPATCTTAADSLTTTSAPASSGLSSAIQALVSLGVRRDEAERQARLAMEGGLQREEEIIRHVLKQRGKIS</sequence>
<dbReference type="NCBIfam" id="TIGR00084">
    <property type="entry name" value="ruvA"/>
    <property type="match status" value="1"/>
</dbReference>
<feature type="region of interest" description="Domain III" evidence="6">
    <location>
        <begin position="149"/>
        <end position="201"/>
    </location>
</feature>
<dbReference type="RefSeq" id="WP_183733598.1">
    <property type="nucleotide sequence ID" value="NZ_JACHID010000014.1"/>
</dbReference>
<evidence type="ECO:0000313" key="8">
    <source>
        <dbReference type="EMBL" id="MBB5022666.1"/>
    </source>
</evidence>
<proteinExistence type="inferred from homology"/>
<dbReference type="AlphaFoldDB" id="A0A7W8DHK8"/>
<keyword evidence="8" id="KW-0067">ATP-binding</keyword>
<keyword evidence="4 6" id="KW-0233">DNA recombination</keyword>
<evidence type="ECO:0000256" key="2">
    <source>
        <dbReference type="ARBA" id="ARBA00022763"/>
    </source>
</evidence>
<dbReference type="Gene3D" id="1.10.150.20">
    <property type="entry name" value="5' to 3' exonuclease, C-terminal subdomain"/>
    <property type="match status" value="1"/>
</dbReference>
<keyword evidence="9" id="KW-1185">Reference proteome</keyword>
<keyword evidence="5 6" id="KW-0234">DNA repair</keyword>
<comment type="subcellular location">
    <subcellularLocation>
        <location evidence="6">Cytoplasm</location>
    </subcellularLocation>
</comment>
<keyword evidence="8" id="KW-0378">Hydrolase</keyword>
<dbReference type="GO" id="GO:0006281">
    <property type="term" value="P:DNA repair"/>
    <property type="evidence" value="ECO:0007669"/>
    <property type="project" value="UniProtKB-UniRule"/>
</dbReference>
<dbReference type="GO" id="GO:0006310">
    <property type="term" value="P:DNA recombination"/>
    <property type="evidence" value="ECO:0007669"/>
    <property type="project" value="UniProtKB-UniRule"/>
</dbReference>
<accession>A0A7W8DHK8</accession>
<dbReference type="GO" id="GO:0000400">
    <property type="term" value="F:four-way junction DNA binding"/>
    <property type="evidence" value="ECO:0007669"/>
    <property type="project" value="UniProtKB-UniRule"/>
</dbReference>
<feature type="region of interest" description="Domain I" evidence="6">
    <location>
        <begin position="1"/>
        <end position="64"/>
    </location>
</feature>
<dbReference type="GO" id="GO:0016787">
    <property type="term" value="F:hydrolase activity"/>
    <property type="evidence" value="ECO:0007669"/>
    <property type="project" value="UniProtKB-KW"/>
</dbReference>
<evidence type="ECO:0000259" key="7">
    <source>
        <dbReference type="SMART" id="SM00278"/>
    </source>
</evidence>
<dbReference type="GO" id="GO:0005737">
    <property type="term" value="C:cytoplasm"/>
    <property type="evidence" value="ECO:0007669"/>
    <property type="project" value="UniProtKB-SubCell"/>
</dbReference>
<evidence type="ECO:0000313" key="9">
    <source>
        <dbReference type="Proteomes" id="UP000528322"/>
    </source>
</evidence>
<dbReference type="SUPFAM" id="SSF47781">
    <property type="entry name" value="RuvA domain 2-like"/>
    <property type="match status" value="1"/>
</dbReference>
<dbReference type="EMBL" id="JACHID010000014">
    <property type="protein sequence ID" value="MBB5022666.1"/>
    <property type="molecule type" value="Genomic_DNA"/>
</dbReference>
<reference evidence="8 9" key="1">
    <citation type="submission" date="2020-08" db="EMBL/GenBank/DDBJ databases">
        <title>Genomic Encyclopedia of Type Strains, Phase IV (KMG-IV): sequencing the most valuable type-strain genomes for metagenomic binning, comparative biology and taxonomic classification.</title>
        <authorList>
            <person name="Goeker M."/>
        </authorList>
    </citation>
    <scope>NUCLEOTIDE SEQUENCE [LARGE SCALE GENOMIC DNA]</scope>
    <source>
        <strain evidence="8 9">DSM 22071</strain>
    </source>
</reference>
<dbReference type="Pfam" id="PF01330">
    <property type="entry name" value="RuvA_N"/>
    <property type="match status" value="1"/>
</dbReference>
<evidence type="ECO:0000256" key="1">
    <source>
        <dbReference type="ARBA" id="ARBA00022490"/>
    </source>
</evidence>
<gene>
    <name evidence="6" type="primary">ruvA</name>
    <name evidence="8" type="ORF">HNR37_002005</name>
</gene>
<organism evidence="8 9">
    <name type="scientific">Desulfurispira natronophila</name>
    <dbReference type="NCBI Taxonomy" id="682562"/>
    <lineage>
        <taxon>Bacteria</taxon>
        <taxon>Pseudomonadati</taxon>
        <taxon>Chrysiogenota</taxon>
        <taxon>Chrysiogenia</taxon>
        <taxon>Chrysiogenales</taxon>
        <taxon>Chrysiogenaceae</taxon>
        <taxon>Desulfurispira</taxon>
    </lineage>
</organism>
<dbReference type="GO" id="GO:0005524">
    <property type="term" value="F:ATP binding"/>
    <property type="evidence" value="ECO:0007669"/>
    <property type="project" value="InterPro"/>
</dbReference>
<evidence type="ECO:0000256" key="3">
    <source>
        <dbReference type="ARBA" id="ARBA00023125"/>
    </source>
</evidence>
<dbReference type="GO" id="GO:0048476">
    <property type="term" value="C:Holliday junction resolvase complex"/>
    <property type="evidence" value="ECO:0007669"/>
    <property type="project" value="UniProtKB-UniRule"/>
</dbReference>
<dbReference type="InterPro" id="IPR010994">
    <property type="entry name" value="RuvA_2-like"/>
</dbReference>
<dbReference type="SMART" id="SM00278">
    <property type="entry name" value="HhH1"/>
    <property type="match status" value="2"/>
</dbReference>
<name>A0A7W8DHK8_9BACT</name>
<dbReference type="InterPro" id="IPR003583">
    <property type="entry name" value="Hlx-hairpin-Hlx_DNA-bd_motif"/>
</dbReference>
<dbReference type="Proteomes" id="UP000528322">
    <property type="component" value="Unassembled WGS sequence"/>
</dbReference>
<evidence type="ECO:0000256" key="4">
    <source>
        <dbReference type="ARBA" id="ARBA00023172"/>
    </source>
</evidence>
<comment type="function">
    <text evidence="6">The RuvA-RuvB-RuvC complex processes Holliday junction (HJ) DNA during genetic recombination and DNA repair, while the RuvA-RuvB complex plays an important role in the rescue of blocked DNA replication forks via replication fork reversal (RFR). RuvA specifically binds to HJ cruciform DNA, conferring on it an open structure. The RuvB hexamer acts as an ATP-dependent pump, pulling dsDNA into and through the RuvAB complex. HJ branch migration allows RuvC to scan DNA until it finds its consensus sequence, where it cleaves and resolves the cruciform DNA.</text>
</comment>
<comment type="subunit">
    <text evidence="6">Homotetramer. Forms an RuvA(8)-RuvB(12)-Holliday junction (HJ) complex. HJ DNA is sandwiched between 2 RuvA tetramers; dsDNA enters through RuvA and exits via RuvB. An RuvB hexamer assembles on each DNA strand where it exits the tetramer. Each RuvB hexamer is contacted by two RuvA subunits (via domain III) on 2 adjacent RuvB subunits; this complex drives branch migration. In the full resolvosome a probable DNA-RuvA(4)-RuvB(12)-RuvC(2) complex forms which resolves the HJ.</text>
</comment>
<comment type="caution">
    <text evidence="8">The sequence shown here is derived from an EMBL/GenBank/DDBJ whole genome shotgun (WGS) entry which is preliminary data.</text>
</comment>